<gene>
    <name evidence="2" type="ORF">A3A77_01480</name>
</gene>
<dbReference type="Proteomes" id="UP000178659">
    <property type="component" value="Unassembled WGS sequence"/>
</dbReference>
<comment type="caution">
    <text evidence="2">The sequence shown here is derived from an EMBL/GenBank/DDBJ whole genome shotgun (WGS) entry which is preliminary data.</text>
</comment>
<proteinExistence type="predicted"/>
<accession>A0A1G1VDG1</accession>
<evidence type="ECO:0000259" key="1">
    <source>
        <dbReference type="Pfam" id="PF18894"/>
    </source>
</evidence>
<dbReference type="EMBL" id="MHCC01000018">
    <property type="protein sequence ID" value="OGY13242.1"/>
    <property type="molecule type" value="Genomic_DNA"/>
</dbReference>
<evidence type="ECO:0000313" key="2">
    <source>
        <dbReference type="EMBL" id="OGY13242.1"/>
    </source>
</evidence>
<reference evidence="2 3" key="1">
    <citation type="journal article" date="2016" name="Nat. Commun.">
        <title>Thousands of microbial genomes shed light on interconnected biogeochemical processes in an aquifer system.</title>
        <authorList>
            <person name="Anantharaman K."/>
            <person name="Brown C.T."/>
            <person name="Hug L.A."/>
            <person name="Sharon I."/>
            <person name="Castelle C.J."/>
            <person name="Probst A.J."/>
            <person name="Thomas B.C."/>
            <person name="Singh A."/>
            <person name="Wilkins M.J."/>
            <person name="Karaoz U."/>
            <person name="Brodie E.L."/>
            <person name="Williams K.H."/>
            <person name="Hubbard S.S."/>
            <person name="Banfield J.F."/>
        </authorList>
    </citation>
    <scope>NUCLEOTIDE SEQUENCE [LARGE SCALE GENOMIC DNA]</scope>
</reference>
<dbReference type="AlphaFoldDB" id="A0A1G1VDG1"/>
<name>A0A1G1VDG1_9BACT</name>
<sequence length="116" mass="13662">MTEWVQELVGKCEFDYIKQDRVFCCRSTGSKTRAYARIWGLGRIWQKTLNVEPSYIIEIISEKFDKLPKNQQDMVLIHELLHIPKNFSGALVPHKRKGGVNDRVVREIYQKVNNNR</sequence>
<protein>
    <recommendedName>
        <fullName evidence="1">Putative phage metallopeptidase domain-containing protein</fullName>
    </recommendedName>
</protein>
<organism evidence="2 3">
    <name type="scientific">Candidatus Blackburnbacteria bacterium RIFCSPLOWO2_01_FULL_40_20</name>
    <dbReference type="NCBI Taxonomy" id="1797519"/>
    <lineage>
        <taxon>Bacteria</taxon>
        <taxon>Candidatus Blackburniibacteriota</taxon>
    </lineage>
</organism>
<feature type="domain" description="Putative phage metallopeptidase" evidence="1">
    <location>
        <begin position="3"/>
        <end position="96"/>
    </location>
</feature>
<evidence type="ECO:0000313" key="3">
    <source>
        <dbReference type="Proteomes" id="UP000178659"/>
    </source>
</evidence>
<dbReference type="InterPro" id="IPR043998">
    <property type="entry name" value="Put_Metallopep"/>
</dbReference>
<dbReference type="Pfam" id="PF18894">
    <property type="entry name" value="PhageMetallopep"/>
    <property type="match status" value="1"/>
</dbReference>